<dbReference type="GeneID" id="31359348"/>
<dbReference type="Pfam" id="PF04114">
    <property type="entry name" value="Gaa1"/>
    <property type="match status" value="1"/>
</dbReference>
<dbReference type="InterPro" id="IPR007246">
    <property type="entry name" value="Gaa1"/>
</dbReference>
<name>D3B6V3_HETP5</name>
<dbReference type="InParanoid" id="D3B6V3"/>
<keyword evidence="2" id="KW-1133">Transmembrane helix</keyword>
<comment type="caution">
    <text evidence="3">The sequence shown here is derived from an EMBL/GenBank/DDBJ whole genome shotgun (WGS) entry which is preliminary data.</text>
</comment>
<keyword evidence="2" id="KW-0472">Membrane</keyword>
<evidence type="ECO:0000313" key="4">
    <source>
        <dbReference type="Proteomes" id="UP000001396"/>
    </source>
</evidence>
<feature type="transmembrane region" description="Helical" evidence="2">
    <location>
        <begin position="667"/>
        <end position="686"/>
    </location>
</feature>
<keyword evidence="4" id="KW-1185">Reference proteome</keyword>
<dbReference type="EMBL" id="ADBJ01000017">
    <property type="protein sequence ID" value="EFA83073.1"/>
    <property type="molecule type" value="Genomic_DNA"/>
</dbReference>
<dbReference type="GO" id="GO:0042765">
    <property type="term" value="C:GPI-anchor transamidase complex"/>
    <property type="evidence" value="ECO:0007669"/>
    <property type="project" value="InterPro"/>
</dbReference>
<dbReference type="AlphaFoldDB" id="D3B6V3"/>
<gene>
    <name evidence="3" type="ORF">PPL_03861</name>
</gene>
<proteinExistence type="predicted"/>
<reference evidence="3 4" key="1">
    <citation type="journal article" date="2011" name="Genome Res.">
        <title>Phylogeny-wide analysis of social amoeba genomes highlights ancient origins for complex intercellular communication.</title>
        <authorList>
            <person name="Heidel A.J."/>
            <person name="Lawal H.M."/>
            <person name="Felder M."/>
            <person name="Schilde C."/>
            <person name="Helps N.R."/>
            <person name="Tunggal B."/>
            <person name="Rivero F."/>
            <person name="John U."/>
            <person name="Schleicher M."/>
            <person name="Eichinger L."/>
            <person name="Platzer M."/>
            <person name="Noegel A.A."/>
            <person name="Schaap P."/>
            <person name="Gloeckner G."/>
        </authorList>
    </citation>
    <scope>NUCLEOTIDE SEQUENCE [LARGE SCALE GENOMIC DNA]</scope>
    <source>
        <strain evidence="4">ATCC 26659 / Pp 5 / PN500</strain>
    </source>
</reference>
<protein>
    <submittedName>
        <fullName evidence="3">Uncharacterized protein</fullName>
    </submittedName>
</protein>
<feature type="transmembrane region" description="Helical" evidence="2">
    <location>
        <begin position="470"/>
        <end position="503"/>
    </location>
</feature>
<organism evidence="3 4">
    <name type="scientific">Heterostelium pallidum (strain ATCC 26659 / Pp 5 / PN500)</name>
    <name type="common">Cellular slime mold</name>
    <name type="synonym">Polysphondylium pallidum</name>
    <dbReference type="NCBI Taxonomy" id="670386"/>
    <lineage>
        <taxon>Eukaryota</taxon>
        <taxon>Amoebozoa</taxon>
        <taxon>Evosea</taxon>
        <taxon>Eumycetozoa</taxon>
        <taxon>Dictyostelia</taxon>
        <taxon>Acytosteliales</taxon>
        <taxon>Acytosteliaceae</taxon>
        <taxon>Heterostelium</taxon>
    </lineage>
</organism>
<dbReference type="Proteomes" id="UP000001396">
    <property type="component" value="Unassembled WGS sequence"/>
</dbReference>
<feature type="compositionally biased region" description="Acidic residues" evidence="1">
    <location>
        <begin position="14"/>
        <end position="31"/>
    </location>
</feature>
<dbReference type="RefSeq" id="XP_020435190.1">
    <property type="nucleotide sequence ID" value="XM_020574776.1"/>
</dbReference>
<dbReference type="STRING" id="670386.D3B6V3"/>
<dbReference type="PANTHER" id="PTHR13304:SF1">
    <property type="entry name" value="PEPTIDASE M28 DOMAIN-CONTAINING PROTEIN"/>
    <property type="match status" value="1"/>
</dbReference>
<dbReference type="OMA" id="INSAMWI"/>
<dbReference type="Gene3D" id="3.40.630.10">
    <property type="entry name" value="Zn peptidases"/>
    <property type="match status" value="1"/>
</dbReference>
<dbReference type="SUPFAM" id="SSF53187">
    <property type="entry name" value="Zn-dependent exopeptidases"/>
    <property type="match status" value="1"/>
</dbReference>
<feature type="transmembrane region" description="Helical" evidence="2">
    <location>
        <begin position="613"/>
        <end position="634"/>
    </location>
</feature>
<keyword evidence="2" id="KW-0812">Transmembrane</keyword>
<accession>D3B6V3</accession>
<evidence type="ECO:0000256" key="2">
    <source>
        <dbReference type="SAM" id="Phobius"/>
    </source>
</evidence>
<evidence type="ECO:0000313" key="3">
    <source>
        <dbReference type="EMBL" id="EFA83073.1"/>
    </source>
</evidence>
<feature type="transmembrane region" description="Helical" evidence="2">
    <location>
        <begin position="108"/>
        <end position="127"/>
    </location>
</feature>
<feature type="region of interest" description="Disordered" evidence="1">
    <location>
        <begin position="1"/>
        <end position="69"/>
    </location>
</feature>
<feature type="transmembrane region" description="Helical" evidence="2">
    <location>
        <begin position="572"/>
        <end position="592"/>
    </location>
</feature>
<feature type="transmembrane region" description="Helical" evidence="2">
    <location>
        <begin position="515"/>
        <end position="534"/>
    </location>
</feature>
<feature type="transmembrane region" description="Helical" evidence="2">
    <location>
        <begin position="698"/>
        <end position="718"/>
    </location>
</feature>
<sequence>MSKHRNDHFKDNSDPVDDGDDELTNEDDDDDHISVDSIVQKRKSRHLNNRNSSSNNKNKHDKNNNKINIDNKFNSRNLGIFEYLKTEVESLGSIVADIVLDFFKNTKFVILLSILVHFAAIYLLFTLPTMGSNTYVSEKNLQCTVKPFITSDFSENAIEYANQFNTIFPSSRSVGSINNINSAMWIRDEIEKMGVETQLHYFNSSFGNVGVNVIGVNRAPRSLGTECFVLTTSFDQWHSGGSVGFLLAFLSYLQTTSWQARDVLFVFTSEGGESNGGSMMDISGISVWLNDYNQPPIGWTGSGAPLLRAGQIYGAISLDRIGNKIMEKLVIYPEGLSGALSNLDIINVVTTTSYLNEIPAGIITQFGEEDDDGSVNGLLVFMWNSALSMPRSNHAIFTRYGINAVGVSTYSNHTVWDMDFLNNPLHKEYNRIGNDDFINLSNETMYNMGKIIETSLRHLHNADEQLHQSFTWYMMAGAVFFIDLGQALLPLIVFSASLGLILISMMASFDGLNYSVIYSLPWTFSLITFCLMELQLPKIFSKLHLIPSNKNLIPANLQTTGILSGYTIEDQIIIVAALYILACILFYFTILLPLSNYLTSIVSKFNGKPKNQWAGLHSILIAYYSLLSLMGMMLNNQFSCLFIVISIPTLHFTTYILIKRSSVFIRSLWMVLCLLSHPLFLVFEWWGTSSVGWKRTFIGIIIGNEWGFLFWPYFILLLQPMWLGMFKLLFLTPPNDEQQQQEKHNAYKHHKSNKLKHK</sequence>
<dbReference type="PANTHER" id="PTHR13304">
    <property type="entry name" value="GLYCOSYLPHOSPHATIDYLINOSITOL ANCHOR ATTACHMENT 1 PROTEIN"/>
    <property type="match status" value="1"/>
</dbReference>
<dbReference type="GO" id="GO:0016255">
    <property type="term" value="P:attachment of GPI anchor to protein"/>
    <property type="evidence" value="ECO:0007669"/>
    <property type="project" value="TreeGrafter"/>
</dbReference>
<evidence type="ECO:0000256" key="1">
    <source>
        <dbReference type="SAM" id="MobiDB-lite"/>
    </source>
</evidence>
<feature type="transmembrane region" description="Helical" evidence="2">
    <location>
        <begin position="640"/>
        <end position="658"/>
    </location>
</feature>